<dbReference type="RefSeq" id="YP_009476722.1">
    <property type="nucleotide sequence ID" value="NC_037453.1"/>
</dbReference>
<dbReference type="PIRSF" id="PIRSF002131">
    <property type="entry name" value="Ribosomal_S11"/>
    <property type="match status" value="1"/>
</dbReference>
<dbReference type="GO" id="GO:0006412">
    <property type="term" value="P:translation"/>
    <property type="evidence" value="ECO:0007669"/>
    <property type="project" value="InterPro"/>
</dbReference>
<dbReference type="Gene3D" id="3.30.420.80">
    <property type="entry name" value="Ribosomal protein S11"/>
    <property type="match status" value="1"/>
</dbReference>
<dbReference type="GO" id="GO:0003735">
    <property type="term" value="F:structural constituent of ribosome"/>
    <property type="evidence" value="ECO:0007669"/>
    <property type="project" value="InterPro"/>
</dbReference>
<evidence type="ECO:0000313" key="4">
    <source>
        <dbReference type="EMBL" id="AVM81215.1"/>
    </source>
</evidence>
<dbReference type="InterPro" id="IPR036967">
    <property type="entry name" value="Ribosomal_uS11_sf"/>
</dbReference>
<gene>
    <name evidence="4" type="primary">rps11</name>
    <name evidence="4" type="ORF">PsulMt_p039</name>
</gene>
<name>A0A2P1G8C4_9CRYP</name>
<dbReference type="AlphaFoldDB" id="A0A2P1G8C4"/>
<keyword evidence="4" id="KW-0496">Mitochondrion</keyword>
<dbReference type="GO" id="GO:1990904">
    <property type="term" value="C:ribonucleoprotein complex"/>
    <property type="evidence" value="ECO:0007669"/>
    <property type="project" value="UniProtKB-KW"/>
</dbReference>
<keyword evidence="2 4" id="KW-0689">Ribosomal protein</keyword>
<dbReference type="InterPro" id="IPR001971">
    <property type="entry name" value="Ribosomal_uS11"/>
</dbReference>
<evidence type="ECO:0000256" key="2">
    <source>
        <dbReference type="ARBA" id="ARBA00022980"/>
    </source>
</evidence>
<dbReference type="SUPFAM" id="SSF53137">
    <property type="entry name" value="Translational machinery components"/>
    <property type="match status" value="1"/>
</dbReference>
<dbReference type="EMBL" id="MG680945">
    <property type="protein sequence ID" value="AVM81215.1"/>
    <property type="molecule type" value="Genomic_DNA"/>
</dbReference>
<protein>
    <submittedName>
        <fullName evidence="4">Ribosomal protein S11</fullName>
    </submittedName>
</protein>
<proteinExistence type="inferred from homology"/>
<dbReference type="GeneID" id="36493175"/>
<comment type="similarity">
    <text evidence="1">Belongs to the universal ribosomal protein uS11 family.</text>
</comment>
<reference evidence="4" key="1">
    <citation type="journal article" date="2018" name="BMC Genomics">
        <title>Comparative mitochondrial genomics of cryptophyte algae: gene shuffling and dynamic mobile genetic elements.</title>
        <authorList>
            <person name="Kim J.I."/>
            <person name="Yoon H.S."/>
            <person name="Yi G."/>
            <person name="Shin W."/>
            <person name="Archibald J.M."/>
        </authorList>
    </citation>
    <scope>NUCLEOTIDE SEQUENCE</scope>
    <source>
        <strain evidence="4">CCMP705</strain>
    </source>
</reference>
<evidence type="ECO:0000256" key="1">
    <source>
        <dbReference type="ARBA" id="ARBA00006194"/>
    </source>
</evidence>
<geneLocation type="mitochondrion" evidence="4"/>
<evidence type="ECO:0000256" key="3">
    <source>
        <dbReference type="ARBA" id="ARBA00023274"/>
    </source>
</evidence>
<organism evidence="4">
    <name type="scientific">Proteomonas sulcata</name>
    <dbReference type="NCBI Taxonomy" id="77928"/>
    <lineage>
        <taxon>Eukaryota</taxon>
        <taxon>Cryptophyceae</taxon>
        <taxon>Pyrenomonadales</taxon>
        <taxon>Geminigeraceae</taxon>
        <taxon>Proteomonas</taxon>
    </lineage>
</organism>
<dbReference type="NCBIfam" id="NF003698">
    <property type="entry name" value="PRK05309.1"/>
    <property type="match status" value="1"/>
</dbReference>
<dbReference type="Pfam" id="PF00411">
    <property type="entry name" value="Ribosomal_S11"/>
    <property type="match status" value="1"/>
</dbReference>
<dbReference type="PANTHER" id="PTHR11759">
    <property type="entry name" value="40S RIBOSOMAL PROTEIN S14/30S RIBOSOMAL PROTEIN S11"/>
    <property type="match status" value="1"/>
</dbReference>
<dbReference type="HAMAP" id="MF_01310">
    <property type="entry name" value="Ribosomal_uS11"/>
    <property type="match status" value="1"/>
</dbReference>
<accession>A0A2P1G8C4</accession>
<sequence>MSAKITNISNLIKPAIFHVNSTFNNTLIVISDLKGNILFSGSGGTIGLKGSKRSTGFASQNTANLLSKKAYKAGIRSVYVLVKGFGNGRELCLRGITMAKLKIINIKDITPIPHNGCRVRKKRRV</sequence>
<dbReference type="GO" id="GO:0005840">
    <property type="term" value="C:ribosome"/>
    <property type="evidence" value="ECO:0007669"/>
    <property type="project" value="UniProtKB-KW"/>
</dbReference>
<keyword evidence="3" id="KW-0687">Ribonucleoprotein</keyword>